<dbReference type="VEuPathDB" id="FungiDB:PHYBLDRAFT_165729"/>
<dbReference type="EMBL" id="KV440975">
    <property type="protein sequence ID" value="OAD77241.1"/>
    <property type="molecule type" value="Genomic_DNA"/>
</dbReference>
<dbReference type="AlphaFoldDB" id="A0A167P4Q6"/>
<keyword evidence="2" id="KW-1185">Reference proteome</keyword>
<gene>
    <name evidence="1" type="ORF">PHYBLDRAFT_165729</name>
</gene>
<dbReference type="RefSeq" id="XP_018295281.1">
    <property type="nucleotide sequence ID" value="XM_018435293.1"/>
</dbReference>
<dbReference type="InParanoid" id="A0A167P4Q6"/>
<name>A0A167P4Q6_PHYB8</name>
<accession>A0A167P4Q6</accession>
<evidence type="ECO:0000313" key="1">
    <source>
        <dbReference type="EMBL" id="OAD77241.1"/>
    </source>
</evidence>
<reference evidence="2" key="1">
    <citation type="submission" date="2015-06" db="EMBL/GenBank/DDBJ databases">
        <title>Expansion of signal transduction pathways in fungi by whole-genome duplication.</title>
        <authorList>
            <consortium name="DOE Joint Genome Institute"/>
            <person name="Corrochano L.M."/>
            <person name="Kuo A."/>
            <person name="Marcet-Houben M."/>
            <person name="Polaino S."/>
            <person name="Salamov A."/>
            <person name="Villalobos J.M."/>
            <person name="Alvarez M.I."/>
            <person name="Avalos J."/>
            <person name="Benito E.P."/>
            <person name="Benoit I."/>
            <person name="Burger G."/>
            <person name="Camino L.P."/>
            <person name="Canovas D."/>
            <person name="Cerda-Olmedo E."/>
            <person name="Cheng J.-F."/>
            <person name="Dominguez A."/>
            <person name="Elias M."/>
            <person name="Eslava A.P."/>
            <person name="Glaser F."/>
            <person name="Grimwood J."/>
            <person name="Gutierrez G."/>
            <person name="Heitman J."/>
            <person name="Henrissat B."/>
            <person name="Iturriaga E.A."/>
            <person name="Lang B.F."/>
            <person name="Lavin J.L."/>
            <person name="Lee S."/>
            <person name="Li W."/>
            <person name="Lindquist E."/>
            <person name="Lopez-Garcia S."/>
            <person name="Luque E.M."/>
            <person name="Marcos A.T."/>
            <person name="Martin J."/>
            <person name="McCluskey K."/>
            <person name="Medina H.R."/>
            <person name="Miralles-Duran A."/>
            <person name="Miyazaki A."/>
            <person name="Munoz-Torres E."/>
            <person name="Oguiza J.A."/>
            <person name="Ohm R."/>
            <person name="Olmedo M."/>
            <person name="Orejas M."/>
            <person name="Ortiz-Castellanos L."/>
            <person name="Pisabarro A.G."/>
            <person name="Rodriguez-Romero J."/>
            <person name="Ruiz-Herrera J."/>
            <person name="Ruiz-Vazquez R."/>
            <person name="Sanz C."/>
            <person name="Schackwitz W."/>
            <person name="Schmutz J."/>
            <person name="Shahriari M."/>
            <person name="Shelest E."/>
            <person name="Silva-Franco F."/>
            <person name="Soanes D."/>
            <person name="Syed K."/>
            <person name="Tagua V.G."/>
            <person name="Talbot N.J."/>
            <person name="Thon M."/>
            <person name="De vries R.P."/>
            <person name="Wiebenga A."/>
            <person name="Yadav J.S."/>
            <person name="Braun E.L."/>
            <person name="Baker S."/>
            <person name="Garre V."/>
            <person name="Horwitz B."/>
            <person name="Torres-Martinez S."/>
            <person name="Idnurm A."/>
            <person name="Herrera-Estrella A."/>
            <person name="Gabaldon T."/>
            <person name="Grigoriev I.V."/>
        </authorList>
    </citation>
    <scope>NUCLEOTIDE SEQUENCE [LARGE SCALE GENOMIC DNA]</scope>
    <source>
        <strain evidence="2">NRRL 1555(-)</strain>
    </source>
</reference>
<proteinExistence type="predicted"/>
<sequence>MCANQKKDIERVTITESGNKPEAGSWSFNTPLVTQRLEKGESLNSDSHIKYIELKSRSLSLSIIESKADFNNNFFLGIFTCFVAKRKGTSLPLIKLQLTEKKKLINDQPRYLDSGNSSRLRNSDKGSLVYFSKRRKYLLFQNLDLVNHLLSKVSISEST</sequence>
<dbReference type="Proteomes" id="UP000077315">
    <property type="component" value="Unassembled WGS sequence"/>
</dbReference>
<protein>
    <submittedName>
        <fullName evidence="1">Uncharacterized protein</fullName>
    </submittedName>
</protein>
<organism evidence="1 2">
    <name type="scientific">Phycomyces blakesleeanus (strain ATCC 8743b / DSM 1359 / FGSC 10004 / NBRC 33097 / NRRL 1555)</name>
    <dbReference type="NCBI Taxonomy" id="763407"/>
    <lineage>
        <taxon>Eukaryota</taxon>
        <taxon>Fungi</taxon>
        <taxon>Fungi incertae sedis</taxon>
        <taxon>Mucoromycota</taxon>
        <taxon>Mucoromycotina</taxon>
        <taxon>Mucoromycetes</taxon>
        <taxon>Mucorales</taxon>
        <taxon>Phycomycetaceae</taxon>
        <taxon>Phycomyces</taxon>
    </lineage>
</organism>
<evidence type="ECO:0000313" key="2">
    <source>
        <dbReference type="Proteomes" id="UP000077315"/>
    </source>
</evidence>
<dbReference type="GeneID" id="28996199"/>